<keyword evidence="5" id="KW-0802">TPR repeat</keyword>
<dbReference type="PANTHER" id="PTHR35807:SF1">
    <property type="entry name" value="TRANSCRIPTIONAL REGULATOR REDD"/>
    <property type="match status" value="1"/>
</dbReference>
<keyword evidence="2" id="KW-0805">Transcription regulation</keyword>
<gene>
    <name evidence="8" type="ORF">AOZ06_15710</name>
</gene>
<dbReference type="EMBL" id="CP012752">
    <property type="protein sequence ID" value="ALG14818.1"/>
    <property type="molecule type" value="Genomic_DNA"/>
</dbReference>
<dbReference type="Proteomes" id="UP000063699">
    <property type="component" value="Chromosome"/>
</dbReference>
<organism evidence="8 9">
    <name type="scientific">Kibdelosporangium phytohabitans</name>
    <dbReference type="NCBI Taxonomy" id="860235"/>
    <lineage>
        <taxon>Bacteria</taxon>
        <taxon>Bacillati</taxon>
        <taxon>Actinomycetota</taxon>
        <taxon>Actinomycetes</taxon>
        <taxon>Pseudonocardiales</taxon>
        <taxon>Pseudonocardiaceae</taxon>
        <taxon>Kibdelosporangium</taxon>
    </lineage>
</organism>
<dbReference type="Pfam" id="PF13401">
    <property type="entry name" value="AAA_22"/>
    <property type="match status" value="1"/>
</dbReference>
<dbReference type="GO" id="GO:0006355">
    <property type="term" value="P:regulation of DNA-templated transcription"/>
    <property type="evidence" value="ECO:0007669"/>
    <property type="project" value="InterPro"/>
</dbReference>
<dbReference type="SMART" id="SM00028">
    <property type="entry name" value="TPR"/>
    <property type="match status" value="6"/>
</dbReference>
<dbReference type="Pfam" id="PF03704">
    <property type="entry name" value="BTAD"/>
    <property type="match status" value="1"/>
</dbReference>
<dbReference type="PROSITE" id="PS51755">
    <property type="entry name" value="OMPR_PHOB"/>
    <property type="match status" value="1"/>
</dbReference>
<dbReference type="PROSITE" id="PS50005">
    <property type="entry name" value="TPR"/>
    <property type="match status" value="3"/>
</dbReference>
<dbReference type="Pfam" id="PF13374">
    <property type="entry name" value="TPR_10"/>
    <property type="match status" value="1"/>
</dbReference>
<proteinExistence type="inferred from homology"/>
<dbReference type="InterPro" id="IPR027417">
    <property type="entry name" value="P-loop_NTPase"/>
</dbReference>
<dbReference type="GO" id="GO:0000160">
    <property type="term" value="P:phosphorelay signal transduction system"/>
    <property type="evidence" value="ECO:0007669"/>
    <property type="project" value="InterPro"/>
</dbReference>
<dbReference type="CDD" id="cd15831">
    <property type="entry name" value="BTAD"/>
    <property type="match status" value="1"/>
</dbReference>
<accession>A0A0N9IE84</accession>
<dbReference type="KEGG" id="kphy:AOZ06_15710"/>
<dbReference type="SMART" id="SM01043">
    <property type="entry name" value="BTAD"/>
    <property type="match status" value="1"/>
</dbReference>
<feature type="domain" description="OmpR/PhoB-type" evidence="7">
    <location>
        <begin position="1"/>
        <end position="98"/>
    </location>
</feature>
<dbReference type="InterPro" id="IPR049945">
    <property type="entry name" value="AAA_22"/>
</dbReference>
<dbReference type="InterPro" id="IPR016032">
    <property type="entry name" value="Sig_transdc_resp-reg_C-effctor"/>
</dbReference>
<evidence type="ECO:0000256" key="5">
    <source>
        <dbReference type="PROSITE-ProRule" id="PRU00339"/>
    </source>
</evidence>
<dbReference type="PANTHER" id="PTHR35807">
    <property type="entry name" value="TRANSCRIPTIONAL REGULATOR REDD-RELATED"/>
    <property type="match status" value="1"/>
</dbReference>
<reference evidence="8 9" key="1">
    <citation type="submission" date="2015-07" db="EMBL/GenBank/DDBJ databases">
        <title>Genome sequencing of Kibdelosporangium phytohabitans.</title>
        <authorList>
            <person name="Qin S."/>
            <person name="Xing K."/>
        </authorList>
    </citation>
    <scope>NUCLEOTIDE SEQUENCE [LARGE SCALE GENOMIC DNA]</scope>
    <source>
        <strain evidence="8 9">KLBMP1111</strain>
    </source>
</reference>
<comment type="similarity">
    <text evidence="1">Belongs to the AfsR/DnrI/RedD regulatory family.</text>
</comment>
<keyword evidence="4" id="KW-0804">Transcription</keyword>
<sequence length="912" mass="100791">MEFRLLGEIEARLNGEPVDLGHARQRCVLVTLLVEANQVVQVDQLLDRVWDERVPIRARESLYSYISRLRQALPGVGFTRRSGGYVLTVDPDDVDLHRFRRLVDQAREAGDVRLFDGALALWRGEAFADLDTPWLAGVRETLNRERLAAELDRNDLELNVDQVPQLTARAAEFPLDERLAGQLMLALHQSGRQSGALAVYDETRRALAAQLGIDPSPELTKIRQEILTNSGAVPAARFELPRDVSQFTGRGTELRYLLADPDGVTAIDGMAGVGKTALAVRLAHQLAPQYPDGQLFLDLHAYTPGSTPLTPAAALDKLLRAIGVSAIPDDVDERAALWRTRLSGRRMLIVLDNAADTAQVRPLLPGTSACFVLITSRQRLAGLDDARVLSLDVLAPRDAVALFGRIIGDERRLAEPGAVEEVLRLCGYLPLAIRLAAARLRHRPRWMVAHLAGRLRDQRKLAELQAEDRSVATAFSLSYEHLDAAHQRMFRLLGLIPGPDFDVHPAAALGDISLPEADRLLEGLLDVHLLQQPSPGRYRMHDLLRAYAAQLASDESATVRLHDYYLHAAAVAMNLIAPQERHRRATVPPSTTPIPTLTCYDDATDWLESERTNLLAVQDGRFTSLLSALIWRFLYIRGHHDEALTLHNRAVAAARASGERVLEGQALSNLGMCLERLGRFSEAVEHHEQALAIFRDTGARQLEGHALISIGVTHSWFRRQDTAMSLYRQAAQIGRETQTGVLEVFALDNLGIELAELGDYEAAIHHYQHALDIARTEEPPYLQGHALDNLGRLLARLGRFEQARDHLMQALELAHRSANRTFEIEVLNSLGETARIASDPAEALTLHHKAVALSEETGSRSELARAHNGLGQAHHDLGDGSAARTHWETALALYKDLGLPDADELSAALHED</sequence>
<dbReference type="InterPro" id="IPR051677">
    <property type="entry name" value="AfsR-DnrI-RedD_regulator"/>
</dbReference>
<evidence type="ECO:0000256" key="2">
    <source>
        <dbReference type="ARBA" id="ARBA00023015"/>
    </source>
</evidence>
<dbReference type="SUPFAM" id="SSF48452">
    <property type="entry name" value="TPR-like"/>
    <property type="match status" value="3"/>
</dbReference>
<feature type="repeat" description="TPR" evidence="5">
    <location>
        <begin position="784"/>
        <end position="817"/>
    </location>
</feature>
<evidence type="ECO:0000256" key="4">
    <source>
        <dbReference type="ARBA" id="ARBA00023163"/>
    </source>
</evidence>
<evidence type="ECO:0000256" key="6">
    <source>
        <dbReference type="PROSITE-ProRule" id="PRU01091"/>
    </source>
</evidence>
<feature type="repeat" description="TPR" evidence="5">
    <location>
        <begin position="744"/>
        <end position="777"/>
    </location>
</feature>
<feature type="DNA-binding region" description="OmpR/PhoB-type" evidence="6">
    <location>
        <begin position="1"/>
        <end position="98"/>
    </location>
</feature>
<evidence type="ECO:0000256" key="1">
    <source>
        <dbReference type="ARBA" id="ARBA00005820"/>
    </source>
</evidence>
<evidence type="ECO:0000313" key="9">
    <source>
        <dbReference type="Proteomes" id="UP000063699"/>
    </source>
</evidence>
<dbReference type="InterPro" id="IPR001867">
    <property type="entry name" value="OmpR/PhoB-type_DNA-bd"/>
</dbReference>
<dbReference type="PRINTS" id="PR00364">
    <property type="entry name" value="DISEASERSIST"/>
</dbReference>
<dbReference type="InterPro" id="IPR011717">
    <property type="entry name" value="TPR-4"/>
</dbReference>
<dbReference type="Gene3D" id="1.25.40.10">
    <property type="entry name" value="Tetratricopeptide repeat domain"/>
    <property type="match status" value="2"/>
</dbReference>
<evidence type="ECO:0000256" key="3">
    <source>
        <dbReference type="ARBA" id="ARBA00023125"/>
    </source>
</evidence>
<dbReference type="SMART" id="SM00862">
    <property type="entry name" value="Trans_reg_C"/>
    <property type="match status" value="1"/>
</dbReference>
<name>A0A0N9IE84_9PSEU</name>
<dbReference type="InterPro" id="IPR005158">
    <property type="entry name" value="BTAD"/>
</dbReference>
<evidence type="ECO:0000259" key="7">
    <source>
        <dbReference type="PROSITE" id="PS51755"/>
    </source>
</evidence>
<feature type="repeat" description="TPR" evidence="5">
    <location>
        <begin position="664"/>
        <end position="697"/>
    </location>
</feature>
<dbReference type="Pfam" id="PF13424">
    <property type="entry name" value="TPR_12"/>
    <property type="match status" value="2"/>
</dbReference>
<evidence type="ECO:0000313" key="8">
    <source>
        <dbReference type="EMBL" id="ALG14818.1"/>
    </source>
</evidence>
<dbReference type="SUPFAM" id="SSF46894">
    <property type="entry name" value="C-terminal effector domain of the bipartite response regulators"/>
    <property type="match status" value="1"/>
</dbReference>
<keyword evidence="9" id="KW-1185">Reference proteome</keyword>
<dbReference type="SUPFAM" id="SSF52540">
    <property type="entry name" value="P-loop containing nucleoside triphosphate hydrolases"/>
    <property type="match status" value="1"/>
</dbReference>
<dbReference type="InterPro" id="IPR011990">
    <property type="entry name" value="TPR-like_helical_dom_sf"/>
</dbReference>
<dbReference type="Pfam" id="PF07721">
    <property type="entry name" value="TPR_4"/>
    <property type="match status" value="1"/>
</dbReference>
<dbReference type="InterPro" id="IPR019734">
    <property type="entry name" value="TPR_rpt"/>
</dbReference>
<protein>
    <recommendedName>
        <fullName evidence="7">OmpR/PhoB-type domain-containing protein</fullName>
    </recommendedName>
</protein>
<dbReference type="InterPro" id="IPR036388">
    <property type="entry name" value="WH-like_DNA-bd_sf"/>
</dbReference>
<dbReference type="STRING" id="860235.AOZ06_15710"/>
<dbReference type="GO" id="GO:0003677">
    <property type="term" value="F:DNA binding"/>
    <property type="evidence" value="ECO:0007669"/>
    <property type="project" value="UniProtKB-UniRule"/>
</dbReference>
<keyword evidence="3 6" id="KW-0238">DNA-binding</keyword>
<dbReference type="Gene3D" id="1.10.10.10">
    <property type="entry name" value="Winged helix-like DNA-binding domain superfamily/Winged helix DNA-binding domain"/>
    <property type="match status" value="2"/>
</dbReference>
<dbReference type="Pfam" id="PF00486">
    <property type="entry name" value="Trans_reg_C"/>
    <property type="match status" value="1"/>
</dbReference>
<dbReference type="AlphaFoldDB" id="A0A0N9IE84"/>
<dbReference type="GO" id="GO:0043531">
    <property type="term" value="F:ADP binding"/>
    <property type="evidence" value="ECO:0007669"/>
    <property type="project" value="InterPro"/>
</dbReference>